<evidence type="ECO:0000256" key="5">
    <source>
        <dbReference type="ARBA" id="ARBA00022729"/>
    </source>
</evidence>
<dbReference type="InterPro" id="IPR017853">
    <property type="entry name" value="GH"/>
</dbReference>
<dbReference type="InterPro" id="IPR050732">
    <property type="entry name" value="Beta-glucan_modifiers"/>
</dbReference>
<evidence type="ECO:0000256" key="7">
    <source>
        <dbReference type="ARBA" id="ARBA00023295"/>
    </source>
</evidence>
<keyword evidence="7" id="KW-0326">Glycosidase</keyword>
<dbReference type="GO" id="GO:0005576">
    <property type="term" value="C:extracellular region"/>
    <property type="evidence" value="ECO:0007669"/>
    <property type="project" value="TreeGrafter"/>
</dbReference>
<dbReference type="GO" id="GO:0009277">
    <property type="term" value="C:fungal-type cell wall"/>
    <property type="evidence" value="ECO:0007669"/>
    <property type="project" value="TreeGrafter"/>
</dbReference>
<evidence type="ECO:0000256" key="2">
    <source>
        <dbReference type="ARBA" id="ARBA00008773"/>
    </source>
</evidence>
<dbReference type="SUPFAM" id="SSF51445">
    <property type="entry name" value="(Trans)glycosidases"/>
    <property type="match status" value="1"/>
</dbReference>
<evidence type="ECO:0000256" key="6">
    <source>
        <dbReference type="ARBA" id="ARBA00022801"/>
    </source>
</evidence>
<evidence type="ECO:0000256" key="13">
    <source>
        <dbReference type="SAM" id="MobiDB-lite"/>
    </source>
</evidence>
<name>A0A179I295_CORDF</name>
<dbReference type="GO" id="GO:0009986">
    <property type="term" value="C:cell surface"/>
    <property type="evidence" value="ECO:0007669"/>
    <property type="project" value="TreeGrafter"/>
</dbReference>
<evidence type="ECO:0000256" key="1">
    <source>
        <dbReference type="ARBA" id="ARBA00004191"/>
    </source>
</evidence>
<evidence type="ECO:0000256" key="4">
    <source>
        <dbReference type="ARBA" id="ARBA00022525"/>
    </source>
</evidence>
<dbReference type="AlphaFoldDB" id="A0A179I295"/>
<sequence length="566" mass="58700">MKAAFFAAAAAMAGAASAANHRHAHQMFAKRGHAASTGFPVAPTGTGDVCLPGCTTIWKTVTGEATLVPVPVTTVTSTSTNTSTVTITPTPTAVSTPVQTTTVIVVPTPEVQRCPTPGTYTFPATTMTVTDTTTVCGATTTKVPSGTHTIGGVTTVVTTLTTVTCPVATVVTSGGVTTSTIRMTEYVCPTAGTYTIGAHTTACETETVIVYPTPTTIVPGTYTKPQVVVTATETDYVTVCPYTSSGLPTSTPTPPAVSTSVPAPASSTATPATSSAAPSSAAPSSSAPATSSKSKTEVKGDNTDHFAISYGPYDSSSGNCKSADQVKKDIAEIKKAGFQAVRIYGTDCDTLVNVVPACVEHGLQVIAGIFVKAEDGCSSTSPQVKKQIDDLIAMNKWDAIRLLVVGNESLMNKVCSTEQLVQLIKDVKTQCSGYQGPFTIAETLNIYQQKEVSDAICPLIDVVGANIHAIFNPNVDASGAGDFVKQQMDILGGICGKSVINLETGWKNEGPCNGIACPGPEDQQKAVDGIRKACGEASVFFSYDNEAWKPKDDRRWGLARIFGFST</sequence>
<dbReference type="Proteomes" id="UP000243081">
    <property type="component" value="Unassembled WGS sequence"/>
</dbReference>
<evidence type="ECO:0000256" key="11">
    <source>
        <dbReference type="ARBA" id="ARBA00041516"/>
    </source>
</evidence>
<gene>
    <name evidence="15" type="ORF">LLEC1_05177</name>
</gene>
<evidence type="ECO:0000256" key="10">
    <source>
        <dbReference type="ARBA" id="ARBA00041495"/>
    </source>
</evidence>
<evidence type="ECO:0000256" key="14">
    <source>
        <dbReference type="SAM" id="SignalP"/>
    </source>
</evidence>
<dbReference type="GO" id="GO:0042973">
    <property type="term" value="F:glucan endo-1,3-beta-D-glucosidase activity"/>
    <property type="evidence" value="ECO:0007669"/>
    <property type="project" value="TreeGrafter"/>
</dbReference>
<dbReference type="OrthoDB" id="4082933at2759"/>
<comment type="function">
    <text evidence="8">Beta-glucosidases are one of a number of cellulolytic enzymes involved in the degradation of cellulosic biomass. Catalyzes the last step releasing glucose from the inhibitory cellobiose.</text>
</comment>
<evidence type="ECO:0000256" key="9">
    <source>
        <dbReference type="ARBA" id="ARBA00039284"/>
    </source>
</evidence>
<proteinExistence type="inferred from homology"/>
<evidence type="ECO:0000256" key="8">
    <source>
        <dbReference type="ARBA" id="ARBA00024983"/>
    </source>
</evidence>
<feature type="signal peptide" evidence="14">
    <location>
        <begin position="1"/>
        <end position="18"/>
    </location>
</feature>
<feature type="chain" id="PRO_5008104079" description="Probable beta-glucosidase btgE" evidence="14">
    <location>
        <begin position="19"/>
        <end position="566"/>
    </location>
</feature>
<dbReference type="PANTHER" id="PTHR16631">
    <property type="entry name" value="GLUCAN 1,3-BETA-GLUCOSIDASE"/>
    <property type="match status" value="1"/>
</dbReference>
<comment type="caution">
    <text evidence="15">The sequence shown here is derived from an EMBL/GenBank/DDBJ whole genome shotgun (WGS) entry which is preliminary data.</text>
</comment>
<keyword evidence="16" id="KW-1185">Reference proteome</keyword>
<dbReference type="PANTHER" id="PTHR16631:SF24">
    <property type="entry name" value="FAMILY 17 GLUCOSIDASE SCW11-RELATED"/>
    <property type="match status" value="1"/>
</dbReference>
<feature type="region of interest" description="Disordered" evidence="13">
    <location>
        <begin position="245"/>
        <end position="299"/>
    </location>
</feature>
<dbReference type="GO" id="GO:0071555">
    <property type="term" value="P:cell wall organization"/>
    <property type="evidence" value="ECO:0007669"/>
    <property type="project" value="TreeGrafter"/>
</dbReference>
<accession>A0A179I295</accession>
<comment type="similarity">
    <text evidence="2">Belongs to the glycosyl hydrolase 17 family.</text>
</comment>
<keyword evidence="3" id="KW-0134">Cell wall</keyword>
<reference evidence="15 16" key="1">
    <citation type="submission" date="2016-03" db="EMBL/GenBank/DDBJ databases">
        <title>Fine-scale spatial genetic structure of a fungal parasite of coffee scale insects.</title>
        <authorList>
            <person name="Jackson D."/>
            <person name="Zemenick K.A."/>
            <person name="Malloure B."/>
            <person name="Quandt C.A."/>
            <person name="James T.Y."/>
        </authorList>
    </citation>
    <scope>NUCLEOTIDE SEQUENCE [LARGE SCALE GENOMIC DNA]</scope>
    <source>
        <strain evidence="15 16">UM487</strain>
    </source>
</reference>
<dbReference type="OMA" id="VVCPYAT"/>
<protein>
    <recommendedName>
        <fullName evidence="9">Probable beta-glucosidase btgE</fullName>
    </recommendedName>
    <alternativeName>
        <fullName evidence="10">Beta-D-glucoside glucohydrolase btgE</fullName>
    </alternativeName>
    <alternativeName>
        <fullName evidence="12">Cellobiase btgE</fullName>
    </alternativeName>
    <alternativeName>
        <fullName evidence="11">Gentiobiase btgE</fullName>
    </alternativeName>
</protein>
<comment type="subcellular location">
    <subcellularLocation>
        <location evidence="1">Secreted</location>
        <location evidence="1">Cell wall</location>
    </subcellularLocation>
</comment>
<feature type="compositionally biased region" description="Low complexity" evidence="13">
    <location>
        <begin position="245"/>
        <end position="293"/>
    </location>
</feature>
<keyword evidence="5 14" id="KW-0732">Signal</keyword>
<evidence type="ECO:0000256" key="12">
    <source>
        <dbReference type="ARBA" id="ARBA00042762"/>
    </source>
</evidence>
<evidence type="ECO:0000313" key="16">
    <source>
        <dbReference type="Proteomes" id="UP000243081"/>
    </source>
</evidence>
<evidence type="ECO:0000313" key="15">
    <source>
        <dbReference type="EMBL" id="OAQ95703.1"/>
    </source>
</evidence>
<dbReference type="Gene3D" id="3.20.20.80">
    <property type="entry name" value="Glycosidases"/>
    <property type="match status" value="1"/>
</dbReference>
<dbReference type="EMBL" id="LUKN01004665">
    <property type="protein sequence ID" value="OAQ95703.1"/>
    <property type="molecule type" value="Genomic_DNA"/>
</dbReference>
<keyword evidence="4" id="KW-0964">Secreted</keyword>
<keyword evidence="6" id="KW-0378">Hydrolase</keyword>
<evidence type="ECO:0000256" key="3">
    <source>
        <dbReference type="ARBA" id="ARBA00022512"/>
    </source>
</evidence>
<organism evidence="15 16">
    <name type="scientific">Cordyceps confragosa</name>
    <name type="common">Lecanicillium lecanii</name>
    <dbReference type="NCBI Taxonomy" id="2714763"/>
    <lineage>
        <taxon>Eukaryota</taxon>
        <taxon>Fungi</taxon>
        <taxon>Dikarya</taxon>
        <taxon>Ascomycota</taxon>
        <taxon>Pezizomycotina</taxon>
        <taxon>Sordariomycetes</taxon>
        <taxon>Hypocreomycetidae</taxon>
        <taxon>Hypocreales</taxon>
        <taxon>Cordycipitaceae</taxon>
        <taxon>Akanthomyces</taxon>
    </lineage>
</organism>